<dbReference type="EMBL" id="MU005994">
    <property type="protein sequence ID" value="KAF2859349.1"/>
    <property type="molecule type" value="Genomic_DNA"/>
</dbReference>
<dbReference type="PROSITE" id="PS50127">
    <property type="entry name" value="UBC_2"/>
    <property type="match status" value="1"/>
</dbReference>
<sequence length="184" mass="19816">MASTTSSTAGNGVKGTGDASAPSPNLIKRLQSELLTFMSSPTPGISAFPSEGAQGPDMMNWNATIAGPSDTDYADKTFKLTIAYPTNYPYAPPVVRFRTPVYHPNIDFSGRICLSILDKVNGEGGWSAALNTANVLLCVQSLLGEPNPSSPLNAEAARLWETDREEYKRKVQARHQEPEEVNNA</sequence>
<organism evidence="11 12">
    <name type="scientific">Piedraia hortae CBS 480.64</name>
    <dbReference type="NCBI Taxonomy" id="1314780"/>
    <lineage>
        <taxon>Eukaryota</taxon>
        <taxon>Fungi</taxon>
        <taxon>Dikarya</taxon>
        <taxon>Ascomycota</taxon>
        <taxon>Pezizomycotina</taxon>
        <taxon>Dothideomycetes</taxon>
        <taxon>Dothideomycetidae</taxon>
        <taxon>Capnodiales</taxon>
        <taxon>Piedraiaceae</taxon>
        <taxon>Piedraia</taxon>
    </lineage>
</organism>
<evidence type="ECO:0000256" key="1">
    <source>
        <dbReference type="ARBA" id="ARBA00022679"/>
    </source>
</evidence>
<evidence type="ECO:0000256" key="2">
    <source>
        <dbReference type="ARBA" id="ARBA00022786"/>
    </source>
</evidence>
<protein>
    <recommendedName>
        <fullName evidence="3">Ubiquitin-conjugating enzyme E2 2</fullName>
    </recommendedName>
    <alternativeName>
        <fullName evidence="5">E2 ubiquitin-conjugating enzyme 2</fullName>
    </alternativeName>
    <alternativeName>
        <fullName evidence="6">Ubiquitin carrier protein UBC2</fullName>
    </alternativeName>
    <alternativeName>
        <fullName evidence="4">Ubiquitin-protein ligase UBC2</fullName>
    </alternativeName>
</protein>
<name>A0A6A7BXA9_9PEZI</name>
<dbReference type="InterPro" id="IPR000608">
    <property type="entry name" value="UBC"/>
</dbReference>
<evidence type="ECO:0000256" key="9">
    <source>
        <dbReference type="SAM" id="MobiDB-lite"/>
    </source>
</evidence>
<keyword evidence="1" id="KW-0808">Transferase</keyword>
<evidence type="ECO:0000256" key="8">
    <source>
        <dbReference type="RuleBase" id="RU362109"/>
    </source>
</evidence>
<evidence type="ECO:0000313" key="12">
    <source>
        <dbReference type="Proteomes" id="UP000799421"/>
    </source>
</evidence>
<evidence type="ECO:0000256" key="5">
    <source>
        <dbReference type="ARBA" id="ARBA00042179"/>
    </source>
</evidence>
<dbReference type="GO" id="GO:0005524">
    <property type="term" value="F:ATP binding"/>
    <property type="evidence" value="ECO:0007669"/>
    <property type="project" value="UniProtKB-UniRule"/>
</dbReference>
<dbReference type="Pfam" id="PF00179">
    <property type="entry name" value="UQ_con"/>
    <property type="match status" value="1"/>
</dbReference>
<dbReference type="SUPFAM" id="SSF54495">
    <property type="entry name" value="UBC-like"/>
    <property type="match status" value="1"/>
</dbReference>
<proteinExistence type="inferred from homology"/>
<feature type="domain" description="UBC core" evidence="10">
    <location>
        <begin position="25"/>
        <end position="180"/>
    </location>
</feature>
<evidence type="ECO:0000256" key="3">
    <source>
        <dbReference type="ARBA" id="ARBA00039884"/>
    </source>
</evidence>
<keyword evidence="2 8" id="KW-0833">Ubl conjugation pathway</keyword>
<dbReference type="SMART" id="SM00212">
    <property type="entry name" value="UBCc"/>
    <property type="match status" value="1"/>
</dbReference>
<keyword evidence="12" id="KW-1185">Reference proteome</keyword>
<dbReference type="GO" id="GO:0016740">
    <property type="term" value="F:transferase activity"/>
    <property type="evidence" value="ECO:0007669"/>
    <property type="project" value="UniProtKB-KW"/>
</dbReference>
<dbReference type="PANTHER" id="PTHR24067">
    <property type="entry name" value="UBIQUITIN-CONJUGATING ENZYME E2"/>
    <property type="match status" value="1"/>
</dbReference>
<comment type="similarity">
    <text evidence="8">Belongs to the ubiquitin-conjugating enzyme family.</text>
</comment>
<feature type="compositionally biased region" description="Polar residues" evidence="9">
    <location>
        <begin position="1"/>
        <end position="10"/>
    </location>
</feature>
<keyword evidence="8" id="KW-0547">Nucleotide-binding</keyword>
<accession>A0A6A7BXA9</accession>
<reference evidence="11" key="1">
    <citation type="journal article" date="2020" name="Stud. Mycol.">
        <title>101 Dothideomycetes genomes: a test case for predicting lifestyles and emergence of pathogens.</title>
        <authorList>
            <person name="Haridas S."/>
            <person name="Albert R."/>
            <person name="Binder M."/>
            <person name="Bloem J."/>
            <person name="Labutti K."/>
            <person name="Salamov A."/>
            <person name="Andreopoulos B."/>
            <person name="Baker S."/>
            <person name="Barry K."/>
            <person name="Bills G."/>
            <person name="Bluhm B."/>
            <person name="Cannon C."/>
            <person name="Castanera R."/>
            <person name="Culley D."/>
            <person name="Daum C."/>
            <person name="Ezra D."/>
            <person name="Gonzalez J."/>
            <person name="Henrissat B."/>
            <person name="Kuo A."/>
            <person name="Liang C."/>
            <person name="Lipzen A."/>
            <person name="Lutzoni F."/>
            <person name="Magnuson J."/>
            <person name="Mondo S."/>
            <person name="Nolan M."/>
            <person name="Ohm R."/>
            <person name="Pangilinan J."/>
            <person name="Park H.-J."/>
            <person name="Ramirez L."/>
            <person name="Alfaro M."/>
            <person name="Sun H."/>
            <person name="Tritt A."/>
            <person name="Yoshinaga Y."/>
            <person name="Zwiers L.-H."/>
            <person name="Turgeon B."/>
            <person name="Goodwin S."/>
            <person name="Spatafora J."/>
            <person name="Crous P."/>
            <person name="Grigoriev I."/>
        </authorList>
    </citation>
    <scope>NUCLEOTIDE SEQUENCE</scope>
    <source>
        <strain evidence="11">CBS 480.64</strain>
    </source>
</reference>
<evidence type="ECO:0000259" key="10">
    <source>
        <dbReference type="PROSITE" id="PS50127"/>
    </source>
</evidence>
<dbReference type="InterPro" id="IPR016135">
    <property type="entry name" value="UBQ-conjugating_enzyme/RWD"/>
</dbReference>
<evidence type="ECO:0000256" key="6">
    <source>
        <dbReference type="ARBA" id="ARBA00042190"/>
    </source>
</evidence>
<dbReference type="Gene3D" id="3.10.110.10">
    <property type="entry name" value="Ubiquitin Conjugating Enzyme"/>
    <property type="match status" value="1"/>
</dbReference>
<evidence type="ECO:0000313" key="11">
    <source>
        <dbReference type="EMBL" id="KAF2859349.1"/>
    </source>
</evidence>
<dbReference type="Proteomes" id="UP000799421">
    <property type="component" value="Unassembled WGS sequence"/>
</dbReference>
<evidence type="ECO:0000256" key="4">
    <source>
        <dbReference type="ARBA" id="ARBA00041569"/>
    </source>
</evidence>
<feature type="region of interest" description="Disordered" evidence="9">
    <location>
        <begin position="1"/>
        <end position="24"/>
    </location>
</feature>
<dbReference type="OrthoDB" id="10253686at2759"/>
<feature type="active site" description="Glycyl thioester intermediate" evidence="7">
    <location>
        <position position="113"/>
    </location>
</feature>
<gene>
    <name evidence="11" type="ORF">K470DRAFT_258972</name>
</gene>
<dbReference type="AlphaFoldDB" id="A0A6A7BXA9"/>
<dbReference type="InterPro" id="IPR050113">
    <property type="entry name" value="Ub_conjugating_enzyme"/>
</dbReference>
<keyword evidence="8" id="KW-0067">ATP-binding</keyword>
<dbReference type="PROSITE" id="PS00183">
    <property type="entry name" value="UBC_1"/>
    <property type="match status" value="1"/>
</dbReference>
<dbReference type="InterPro" id="IPR023313">
    <property type="entry name" value="UBQ-conjugating_AS"/>
</dbReference>
<evidence type="ECO:0000256" key="7">
    <source>
        <dbReference type="PROSITE-ProRule" id="PRU10133"/>
    </source>
</evidence>